<gene>
    <name evidence="10" type="ORF">GOQ27_02525</name>
</gene>
<keyword evidence="6" id="KW-0645">Protease</keyword>
<evidence type="ECO:0000313" key="11">
    <source>
        <dbReference type="Proteomes" id="UP000724672"/>
    </source>
</evidence>
<dbReference type="GO" id="GO:0046872">
    <property type="term" value="F:metal ion binding"/>
    <property type="evidence" value="ECO:0007669"/>
    <property type="project" value="UniProtKB-KW"/>
</dbReference>
<keyword evidence="11" id="KW-1185">Reference proteome</keyword>
<dbReference type="GO" id="GO:0004177">
    <property type="term" value="F:aminopeptidase activity"/>
    <property type="evidence" value="ECO:0007669"/>
    <property type="project" value="UniProtKB-KW"/>
</dbReference>
<dbReference type="PRINTS" id="PR00919">
    <property type="entry name" value="THERMOPTASE"/>
</dbReference>
<dbReference type="GO" id="GO:0006508">
    <property type="term" value="P:proteolysis"/>
    <property type="evidence" value="ECO:0007669"/>
    <property type="project" value="UniProtKB-KW"/>
</dbReference>
<dbReference type="InterPro" id="IPR000787">
    <property type="entry name" value="Peptidase_M29"/>
</dbReference>
<accession>A0A942UZH5</accession>
<evidence type="ECO:0000256" key="5">
    <source>
        <dbReference type="ARBA" id="ARBA00022438"/>
    </source>
</evidence>
<comment type="cofactor">
    <cofactor evidence="1">
        <name>Co(2+)</name>
        <dbReference type="ChEBI" id="CHEBI:48828"/>
    </cofactor>
</comment>
<dbReference type="GO" id="GO:0008237">
    <property type="term" value="F:metallopeptidase activity"/>
    <property type="evidence" value="ECO:0007669"/>
    <property type="project" value="UniProtKB-KW"/>
</dbReference>
<reference evidence="10" key="1">
    <citation type="submission" date="2019-12" db="EMBL/GenBank/DDBJ databases">
        <title>Clostridiaceae gen. nov. sp. nov., isolated from sediment in Xinjiang, China.</title>
        <authorList>
            <person name="Zhang R."/>
        </authorList>
    </citation>
    <scope>NUCLEOTIDE SEQUENCE</scope>
    <source>
        <strain evidence="10">D2Q-11</strain>
    </source>
</reference>
<sequence>MVDPRIKKMASVLVNYSLELKKEDFLVIQGMPMTLPLIKEVYREALKVGANPYVIIHHNDISEIKLREASDEQLNFVTPFAHTMVKEADAVLNILGEYNTKQMTSVDAKKMGVVSKANREINEIFMERAGRGELKWSLCQYPTHADAQESNMSLDEYAEFVFDACLLDKEDPVAEWNKIHDHQQEIINFLKDKDHIEVKSKDTHITLRVGGRTWINSDGHNNFPSGEVFTAPIKDTIEGHIRFSFPGIYMGKEIEDIRLTFEKGKVVKAEAAKGEDLLHALLETDEGAKYIGEFAIGTNYGIKKFTKNMLFDEKLGGTIHMALGEAYPESGGKNKSSIHWDMLCDMKDGGEIYADGELFYKDGKFIK</sequence>
<protein>
    <submittedName>
        <fullName evidence="10">Aminopeptidase</fullName>
    </submittedName>
</protein>
<evidence type="ECO:0000256" key="4">
    <source>
        <dbReference type="ARBA" id="ARBA00008236"/>
    </source>
</evidence>
<evidence type="ECO:0000256" key="2">
    <source>
        <dbReference type="ARBA" id="ARBA00001946"/>
    </source>
</evidence>
<organism evidence="10 11">
    <name type="scientific">Anaeromonas frigoriresistens</name>
    <dbReference type="NCBI Taxonomy" id="2683708"/>
    <lineage>
        <taxon>Bacteria</taxon>
        <taxon>Bacillati</taxon>
        <taxon>Bacillota</taxon>
        <taxon>Tissierellia</taxon>
        <taxon>Tissierellales</taxon>
        <taxon>Thermohalobacteraceae</taxon>
        <taxon>Anaeromonas</taxon>
    </lineage>
</organism>
<dbReference type="Proteomes" id="UP000724672">
    <property type="component" value="Unassembled WGS sequence"/>
</dbReference>
<comment type="caution">
    <text evidence="10">The sequence shown here is derived from an EMBL/GenBank/DDBJ whole genome shotgun (WGS) entry which is preliminary data.</text>
</comment>
<evidence type="ECO:0000313" key="10">
    <source>
        <dbReference type="EMBL" id="MBS4537317.1"/>
    </source>
</evidence>
<comment type="similarity">
    <text evidence="4">Belongs to the peptidase M29 family.</text>
</comment>
<dbReference type="Pfam" id="PF02073">
    <property type="entry name" value="Peptidase_M29"/>
    <property type="match status" value="1"/>
</dbReference>
<evidence type="ECO:0000256" key="8">
    <source>
        <dbReference type="ARBA" id="ARBA00022801"/>
    </source>
</evidence>
<dbReference type="InterPro" id="IPR052170">
    <property type="entry name" value="M29_Exopeptidase"/>
</dbReference>
<evidence type="ECO:0000256" key="9">
    <source>
        <dbReference type="ARBA" id="ARBA00023049"/>
    </source>
</evidence>
<dbReference type="AlphaFoldDB" id="A0A942UZH5"/>
<name>A0A942UZH5_9FIRM</name>
<evidence type="ECO:0000256" key="7">
    <source>
        <dbReference type="ARBA" id="ARBA00022723"/>
    </source>
</evidence>
<comment type="cofactor">
    <cofactor evidence="3">
        <name>Zn(2+)</name>
        <dbReference type="ChEBI" id="CHEBI:29105"/>
    </cofactor>
</comment>
<keyword evidence="9" id="KW-0482">Metalloprotease</keyword>
<evidence type="ECO:0000256" key="6">
    <source>
        <dbReference type="ARBA" id="ARBA00022670"/>
    </source>
</evidence>
<dbReference type="PANTHER" id="PTHR34448">
    <property type="entry name" value="AMINOPEPTIDASE"/>
    <property type="match status" value="1"/>
</dbReference>
<keyword evidence="8" id="KW-0378">Hydrolase</keyword>
<dbReference type="Gene3D" id="3.40.1830.10">
    <property type="entry name" value="Thermophilic metalloprotease (M29)"/>
    <property type="match status" value="1"/>
</dbReference>
<dbReference type="SUPFAM" id="SSF144052">
    <property type="entry name" value="Thermophilic metalloprotease-like"/>
    <property type="match status" value="1"/>
</dbReference>
<keyword evidence="5 10" id="KW-0031">Aminopeptidase</keyword>
<dbReference type="RefSeq" id="WP_203365287.1">
    <property type="nucleotide sequence ID" value="NZ_WSFT01000015.1"/>
</dbReference>
<dbReference type="EMBL" id="WSFT01000015">
    <property type="protein sequence ID" value="MBS4537317.1"/>
    <property type="molecule type" value="Genomic_DNA"/>
</dbReference>
<proteinExistence type="inferred from homology"/>
<comment type="cofactor">
    <cofactor evidence="2">
        <name>Mg(2+)</name>
        <dbReference type="ChEBI" id="CHEBI:18420"/>
    </cofactor>
</comment>
<evidence type="ECO:0000256" key="1">
    <source>
        <dbReference type="ARBA" id="ARBA00001941"/>
    </source>
</evidence>
<keyword evidence="7" id="KW-0479">Metal-binding</keyword>
<dbReference type="PANTHER" id="PTHR34448:SF1">
    <property type="entry name" value="BLL6088 PROTEIN"/>
    <property type="match status" value="1"/>
</dbReference>
<evidence type="ECO:0000256" key="3">
    <source>
        <dbReference type="ARBA" id="ARBA00001947"/>
    </source>
</evidence>
<dbReference type="InterPro" id="IPR035097">
    <property type="entry name" value="M29_N-terminal"/>
</dbReference>